<accession>W4FLE3</accession>
<name>W4FLE3_APHAT</name>
<dbReference type="AlphaFoldDB" id="W4FLE3"/>
<proteinExistence type="predicted"/>
<organism evidence="1">
    <name type="scientific">Aphanomyces astaci</name>
    <name type="common">Crayfish plague agent</name>
    <dbReference type="NCBI Taxonomy" id="112090"/>
    <lineage>
        <taxon>Eukaryota</taxon>
        <taxon>Sar</taxon>
        <taxon>Stramenopiles</taxon>
        <taxon>Oomycota</taxon>
        <taxon>Saprolegniomycetes</taxon>
        <taxon>Saprolegniales</taxon>
        <taxon>Verrucalvaceae</taxon>
        <taxon>Aphanomyces</taxon>
    </lineage>
</organism>
<evidence type="ECO:0000313" key="1">
    <source>
        <dbReference type="EMBL" id="ETV67701.1"/>
    </source>
</evidence>
<dbReference type="GeneID" id="20818163"/>
<protein>
    <submittedName>
        <fullName evidence="1">Uncharacterized protein</fullName>
    </submittedName>
</protein>
<dbReference type="VEuPathDB" id="FungiDB:H257_16167"/>
<dbReference type="RefSeq" id="XP_009842822.1">
    <property type="nucleotide sequence ID" value="XM_009844520.1"/>
</dbReference>
<dbReference type="EMBL" id="KI913194">
    <property type="protein sequence ID" value="ETV67701.1"/>
    <property type="molecule type" value="Genomic_DNA"/>
</dbReference>
<gene>
    <name evidence="1" type="ORF">H257_16167</name>
</gene>
<reference evidence="1" key="1">
    <citation type="submission" date="2013-12" db="EMBL/GenBank/DDBJ databases">
        <title>The Genome Sequence of Aphanomyces astaci APO3.</title>
        <authorList>
            <consortium name="The Broad Institute Genomics Platform"/>
            <person name="Russ C."/>
            <person name="Tyler B."/>
            <person name="van West P."/>
            <person name="Dieguez-Uribeondo J."/>
            <person name="Young S.K."/>
            <person name="Zeng Q."/>
            <person name="Gargeya S."/>
            <person name="Fitzgerald M."/>
            <person name="Abouelleil A."/>
            <person name="Alvarado L."/>
            <person name="Chapman S.B."/>
            <person name="Gainer-Dewar J."/>
            <person name="Goldberg J."/>
            <person name="Griggs A."/>
            <person name="Gujja S."/>
            <person name="Hansen M."/>
            <person name="Howarth C."/>
            <person name="Imamovic A."/>
            <person name="Ireland A."/>
            <person name="Larimer J."/>
            <person name="McCowan C."/>
            <person name="Murphy C."/>
            <person name="Pearson M."/>
            <person name="Poon T.W."/>
            <person name="Priest M."/>
            <person name="Roberts A."/>
            <person name="Saif S."/>
            <person name="Shea T."/>
            <person name="Sykes S."/>
            <person name="Wortman J."/>
            <person name="Nusbaum C."/>
            <person name="Birren B."/>
        </authorList>
    </citation>
    <scope>NUCLEOTIDE SEQUENCE [LARGE SCALE GENOMIC DNA]</scope>
    <source>
        <strain evidence="1">APO3</strain>
    </source>
</reference>
<sequence length="137" mass="15887">MRCMWHRLKYVPSVFCARKCGHFPVEYRHNKPAAASSAEPTMSSSLTYRLGKRGILAAMACMDMGGTTEDEDGDTSVRGASMTVGVDLWARNRRWWYSVARRRCIVSIMRDRSCFSWVNFSRRFMMFTRICSMEMAR</sequence>